<dbReference type="GO" id="GO:0005829">
    <property type="term" value="C:cytosol"/>
    <property type="evidence" value="ECO:0007669"/>
    <property type="project" value="TreeGrafter"/>
</dbReference>
<reference evidence="16" key="1">
    <citation type="journal article" date="2023" name="Commun. Biol.">
        <title>Genome analysis of Parmales, the sister group of diatoms, reveals the evolutionary specialization of diatoms from phago-mixotrophs to photoautotrophs.</title>
        <authorList>
            <person name="Ban H."/>
            <person name="Sato S."/>
            <person name="Yoshikawa S."/>
            <person name="Yamada K."/>
            <person name="Nakamura Y."/>
            <person name="Ichinomiya M."/>
            <person name="Sato N."/>
            <person name="Blanc-Mathieu R."/>
            <person name="Endo H."/>
            <person name="Kuwata A."/>
            <person name="Ogata H."/>
        </authorList>
    </citation>
    <scope>NUCLEOTIDE SEQUENCE [LARGE SCALE GENOMIC DNA]</scope>
    <source>
        <strain evidence="16">NIES 3700</strain>
    </source>
</reference>
<dbReference type="PANTHER" id="PTHR10657:SF4">
    <property type="entry name" value="PEPTIDYL-PROLYL CIS-TRANS ISOMERASE-RELATED"/>
    <property type="match status" value="1"/>
</dbReference>
<keyword evidence="5 10" id="KW-0697">Rotamase</keyword>
<evidence type="ECO:0000256" key="12">
    <source>
        <dbReference type="SAM" id="MobiDB-lite"/>
    </source>
</evidence>
<dbReference type="InterPro" id="IPR036020">
    <property type="entry name" value="WW_dom_sf"/>
</dbReference>
<dbReference type="GO" id="GO:0005634">
    <property type="term" value="C:nucleus"/>
    <property type="evidence" value="ECO:0007669"/>
    <property type="project" value="TreeGrafter"/>
</dbReference>
<evidence type="ECO:0000256" key="10">
    <source>
        <dbReference type="PROSITE-ProRule" id="PRU00278"/>
    </source>
</evidence>
<dbReference type="FunFam" id="3.10.50.40:FF:000010">
    <property type="entry name" value="Peptidyl-prolyl cis-trans isomerase Pin1"/>
    <property type="match status" value="1"/>
</dbReference>
<evidence type="ECO:0000256" key="11">
    <source>
        <dbReference type="RuleBase" id="RU363014"/>
    </source>
</evidence>
<dbReference type="SUPFAM" id="SSF51045">
    <property type="entry name" value="WW domain"/>
    <property type="match status" value="1"/>
</dbReference>
<dbReference type="AlphaFoldDB" id="A0A9W6ZUG4"/>
<evidence type="ECO:0000256" key="4">
    <source>
        <dbReference type="ARBA" id="ARBA00022562"/>
    </source>
</evidence>
<comment type="subcellular location">
    <subcellularLocation>
        <location evidence="3">Host cytoplasm</location>
    </subcellularLocation>
    <subcellularLocation>
        <location evidence="2">Host nucleus</location>
    </subcellularLocation>
</comment>
<dbReference type="PROSITE" id="PS50198">
    <property type="entry name" value="PPIC_PPIASE_2"/>
    <property type="match status" value="1"/>
</dbReference>
<evidence type="ECO:0000256" key="5">
    <source>
        <dbReference type="ARBA" id="ARBA00023110"/>
    </source>
</evidence>
<evidence type="ECO:0000256" key="3">
    <source>
        <dbReference type="ARBA" id="ARBA00004192"/>
    </source>
</evidence>
<comment type="function">
    <text evidence="8">Peptidyl-prolyl cis/trans isomerase (PPIase) that acts as a key virulence factor by promoting host leukocyte transformation. Binds to and isomerizes specific phosphorylated Ser/Thr-Pro (pSer/Thr-Pro) motifs in a subset of proteins, resulting in conformational changes in the proteins. Promotes host leukocyte transformation by binding to phosphorylated host FBXW7, disrupting dimerization and promoting FBXW7 autoubiquitination and subsequent degradation. Degradation of host FBXW7, leads to stabilization of JUN, which promotes cell transformation.</text>
</comment>
<dbReference type="Gene3D" id="2.20.70.10">
    <property type="match status" value="1"/>
</dbReference>
<evidence type="ECO:0000256" key="1">
    <source>
        <dbReference type="ARBA" id="ARBA00000971"/>
    </source>
</evidence>
<dbReference type="PROSITE" id="PS01159">
    <property type="entry name" value="WW_DOMAIN_1"/>
    <property type="match status" value="1"/>
</dbReference>
<dbReference type="SUPFAM" id="SSF54534">
    <property type="entry name" value="FKBP-like"/>
    <property type="match status" value="1"/>
</dbReference>
<evidence type="ECO:0000256" key="8">
    <source>
        <dbReference type="ARBA" id="ARBA00054022"/>
    </source>
</evidence>
<dbReference type="EMBL" id="BRXW01000480">
    <property type="protein sequence ID" value="GMH58591.1"/>
    <property type="molecule type" value="Genomic_DNA"/>
</dbReference>
<dbReference type="EC" id="5.2.1.8" evidence="11"/>
<evidence type="ECO:0000313" key="16">
    <source>
        <dbReference type="Proteomes" id="UP001165122"/>
    </source>
</evidence>
<evidence type="ECO:0000259" key="14">
    <source>
        <dbReference type="PROSITE" id="PS50198"/>
    </source>
</evidence>
<dbReference type="GO" id="GO:0060255">
    <property type="term" value="P:regulation of macromolecule metabolic process"/>
    <property type="evidence" value="ECO:0007669"/>
    <property type="project" value="UniProtKB-ARBA"/>
</dbReference>
<organism evidence="15 16">
    <name type="scientific">Triparma laevis f. longispina</name>
    <dbReference type="NCBI Taxonomy" id="1714387"/>
    <lineage>
        <taxon>Eukaryota</taxon>
        <taxon>Sar</taxon>
        <taxon>Stramenopiles</taxon>
        <taxon>Ochrophyta</taxon>
        <taxon>Bolidophyceae</taxon>
        <taxon>Parmales</taxon>
        <taxon>Triparmaceae</taxon>
        <taxon>Triparma</taxon>
    </lineage>
</organism>
<dbReference type="Pfam" id="PF00639">
    <property type="entry name" value="Rotamase"/>
    <property type="match status" value="1"/>
</dbReference>
<comment type="subunit">
    <text evidence="9">Interacts with host FBXW7; leading to FBXW7 autoubiquitination and subsequent degradation.</text>
</comment>
<dbReference type="CDD" id="cd00201">
    <property type="entry name" value="WW"/>
    <property type="match status" value="1"/>
</dbReference>
<evidence type="ECO:0000256" key="6">
    <source>
        <dbReference type="ARBA" id="ARBA00023200"/>
    </source>
</evidence>
<evidence type="ECO:0000256" key="7">
    <source>
        <dbReference type="ARBA" id="ARBA00023235"/>
    </source>
</evidence>
<dbReference type="SMART" id="SM00456">
    <property type="entry name" value="WW"/>
    <property type="match status" value="1"/>
</dbReference>
<protein>
    <recommendedName>
        <fullName evidence="11">Peptidyl-prolyl cis-trans isomerase</fullName>
        <ecNumber evidence="11">5.2.1.8</ecNumber>
    </recommendedName>
</protein>
<comment type="caution">
    <text evidence="15">The sequence shown here is derived from an EMBL/GenBank/DDBJ whole genome shotgun (WGS) entry which is preliminary data.</text>
</comment>
<dbReference type="PANTHER" id="PTHR10657">
    <property type="entry name" value="PEPTIDYL-PROLYL CIS-TRANS ISOMERASE"/>
    <property type="match status" value="1"/>
</dbReference>
<dbReference type="InterPro" id="IPR051370">
    <property type="entry name" value="PPIase_Pin1"/>
</dbReference>
<keyword evidence="4" id="KW-1048">Host nucleus</keyword>
<gene>
    <name evidence="15" type="ORF">TrLO_g10907</name>
</gene>
<dbReference type="InterPro" id="IPR001202">
    <property type="entry name" value="WW_dom"/>
</dbReference>
<dbReference type="OrthoDB" id="2530521at2759"/>
<dbReference type="PROSITE" id="PS50020">
    <property type="entry name" value="WW_DOMAIN_2"/>
    <property type="match status" value="1"/>
</dbReference>
<dbReference type="InterPro" id="IPR046357">
    <property type="entry name" value="PPIase_dom_sf"/>
</dbReference>
<evidence type="ECO:0000256" key="2">
    <source>
        <dbReference type="ARBA" id="ARBA00004147"/>
    </source>
</evidence>
<dbReference type="GO" id="GO:0030430">
    <property type="term" value="C:host cell cytoplasm"/>
    <property type="evidence" value="ECO:0007669"/>
    <property type="project" value="UniProtKB-SubCell"/>
</dbReference>
<keyword evidence="6" id="KW-1035">Host cytoplasm</keyword>
<dbReference type="GO" id="GO:0080090">
    <property type="term" value="P:regulation of primary metabolic process"/>
    <property type="evidence" value="ECO:0007669"/>
    <property type="project" value="UniProtKB-ARBA"/>
</dbReference>
<proteinExistence type="predicted"/>
<evidence type="ECO:0000313" key="15">
    <source>
        <dbReference type="EMBL" id="GMH58591.1"/>
    </source>
</evidence>
<keyword evidence="16" id="KW-1185">Reference proteome</keyword>
<feature type="domain" description="WW" evidence="13">
    <location>
        <begin position="9"/>
        <end position="43"/>
    </location>
</feature>
<accession>A0A9W6ZUG4</accession>
<dbReference type="Proteomes" id="UP001165122">
    <property type="component" value="Unassembled WGS sequence"/>
</dbReference>
<dbReference type="GO" id="GO:0042025">
    <property type="term" value="C:host cell nucleus"/>
    <property type="evidence" value="ECO:0007669"/>
    <property type="project" value="UniProtKB-SubCell"/>
</dbReference>
<dbReference type="Pfam" id="PF00397">
    <property type="entry name" value="WW"/>
    <property type="match status" value="1"/>
</dbReference>
<feature type="region of interest" description="Disordered" evidence="12">
    <location>
        <begin position="57"/>
        <end position="94"/>
    </location>
</feature>
<dbReference type="Gene3D" id="3.10.50.40">
    <property type="match status" value="1"/>
</dbReference>
<feature type="domain" description="PpiC" evidence="14">
    <location>
        <begin position="92"/>
        <end position="207"/>
    </location>
</feature>
<evidence type="ECO:0000256" key="9">
    <source>
        <dbReference type="ARBA" id="ARBA00066165"/>
    </source>
</evidence>
<dbReference type="GO" id="GO:0003755">
    <property type="term" value="F:peptidyl-prolyl cis-trans isomerase activity"/>
    <property type="evidence" value="ECO:0007669"/>
    <property type="project" value="UniProtKB-UniRule"/>
</dbReference>
<sequence>MSSSTGPPEPLPPDWVVKRTKDDSHFYYYNMATGESTWSKPAPVIDVSAVADLAGAILTAKKPSKKRPKEDEKHKESKRPKKEKKDDGPTPEGKVRVMHILKKHIGSSRPSSWKEKVIKRTIEEAHIELEELRGMILEAGGEMIETFKSLASEESDCSSAKKQGDLGFFEFKKMKRNFSEIAFGLEIGGLSKLVETSSGVHLICRLE</sequence>
<keyword evidence="7 10" id="KW-0413">Isomerase</keyword>
<evidence type="ECO:0000259" key="13">
    <source>
        <dbReference type="PROSITE" id="PS50020"/>
    </source>
</evidence>
<dbReference type="InterPro" id="IPR000297">
    <property type="entry name" value="PPIase_PpiC"/>
</dbReference>
<comment type="catalytic activity">
    <reaction evidence="1 11">
        <text>[protein]-peptidylproline (omega=180) = [protein]-peptidylproline (omega=0)</text>
        <dbReference type="Rhea" id="RHEA:16237"/>
        <dbReference type="Rhea" id="RHEA-COMP:10747"/>
        <dbReference type="Rhea" id="RHEA-COMP:10748"/>
        <dbReference type="ChEBI" id="CHEBI:83833"/>
        <dbReference type="ChEBI" id="CHEBI:83834"/>
        <dbReference type="EC" id="5.2.1.8"/>
    </reaction>
</comment>
<name>A0A9W6ZUG4_9STRA</name>